<dbReference type="SUPFAM" id="SSF63829">
    <property type="entry name" value="Calcium-dependent phosphotriesterase"/>
    <property type="match status" value="1"/>
</dbReference>
<dbReference type="Proteomes" id="UP001377567">
    <property type="component" value="Unassembled WGS sequence"/>
</dbReference>
<evidence type="ECO:0000313" key="6">
    <source>
        <dbReference type="Proteomes" id="UP001377567"/>
    </source>
</evidence>
<keyword evidence="6" id="KW-1185">Reference proteome</keyword>
<evidence type="ECO:0000313" key="5">
    <source>
        <dbReference type="EMBL" id="GMM58059.1"/>
    </source>
</evidence>
<feature type="binding site" evidence="3">
    <location>
        <position position="127"/>
    </location>
    <ligand>
        <name>substrate</name>
    </ligand>
</feature>
<organism evidence="5 6">
    <name type="scientific">Maudiozyma humilis</name>
    <name type="common">Sour dough yeast</name>
    <name type="synonym">Kazachstania humilis</name>
    <dbReference type="NCBI Taxonomy" id="51915"/>
    <lineage>
        <taxon>Eukaryota</taxon>
        <taxon>Fungi</taxon>
        <taxon>Dikarya</taxon>
        <taxon>Ascomycota</taxon>
        <taxon>Saccharomycotina</taxon>
        <taxon>Saccharomycetes</taxon>
        <taxon>Saccharomycetales</taxon>
        <taxon>Saccharomycetaceae</taxon>
        <taxon>Maudiozyma</taxon>
    </lineage>
</organism>
<gene>
    <name evidence="5" type="ORF">DAKH74_046750</name>
</gene>
<feature type="binding site" evidence="3">
    <location>
        <position position="180"/>
    </location>
    <ligand>
        <name>a divalent metal cation</name>
        <dbReference type="ChEBI" id="CHEBI:60240"/>
    </ligand>
</feature>
<feature type="binding site" evidence="3">
    <location>
        <position position="237"/>
    </location>
    <ligand>
        <name>a divalent metal cation</name>
        <dbReference type="ChEBI" id="CHEBI:60240"/>
    </ligand>
</feature>
<comment type="similarity">
    <text evidence="1">Belongs to the SMP-30/CGR1 family.</text>
</comment>
<comment type="caution">
    <text evidence="5">The sequence shown here is derived from an EMBL/GenBank/DDBJ whole genome shotgun (WGS) entry which is preliminary data.</text>
</comment>
<dbReference type="AlphaFoldDB" id="A0AAV5S2G2"/>
<reference evidence="5 6" key="1">
    <citation type="journal article" date="2023" name="Elife">
        <title>Identification of key yeast species and microbe-microbe interactions impacting larval growth of Drosophila in the wild.</title>
        <authorList>
            <person name="Mure A."/>
            <person name="Sugiura Y."/>
            <person name="Maeda R."/>
            <person name="Honda K."/>
            <person name="Sakurai N."/>
            <person name="Takahashi Y."/>
            <person name="Watada M."/>
            <person name="Katoh T."/>
            <person name="Gotoh A."/>
            <person name="Gotoh Y."/>
            <person name="Taniguchi I."/>
            <person name="Nakamura K."/>
            <person name="Hayashi T."/>
            <person name="Katayama T."/>
            <person name="Uemura T."/>
            <person name="Hattori Y."/>
        </authorList>
    </citation>
    <scope>NUCLEOTIDE SEQUENCE [LARGE SCALE GENOMIC DNA]</scope>
    <source>
        <strain evidence="5 6">KH-74</strain>
    </source>
</reference>
<dbReference type="PANTHER" id="PTHR10907">
    <property type="entry name" value="REGUCALCIN"/>
    <property type="match status" value="1"/>
</dbReference>
<evidence type="ECO:0000256" key="2">
    <source>
        <dbReference type="PIRSR" id="PIRSR605511-1"/>
    </source>
</evidence>
<comment type="cofactor">
    <cofactor evidence="3">
        <name>Zn(2+)</name>
        <dbReference type="ChEBI" id="CHEBI:29105"/>
    </cofactor>
    <text evidence="3">Binds 1 divalent metal cation per subunit.</text>
</comment>
<proteinExistence type="inferred from homology"/>
<feature type="domain" description="SMP-30/Gluconolactonase/LRE-like region" evidence="4">
    <location>
        <begin position="21"/>
        <end position="298"/>
    </location>
</feature>
<evidence type="ECO:0000256" key="3">
    <source>
        <dbReference type="PIRSR" id="PIRSR605511-2"/>
    </source>
</evidence>
<dbReference type="Gene3D" id="2.120.10.30">
    <property type="entry name" value="TolB, C-terminal domain"/>
    <property type="match status" value="1"/>
</dbReference>
<dbReference type="Pfam" id="PF08450">
    <property type="entry name" value="SGL"/>
    <property type="match status" value="1"/>
</dbReference>
<keyword evidence="3" id="KW-0479">Metal-binding</keyword>
<feature type="binding site" evidence="3">
    <location>
        <position position="129"/>
    </location>
    <ligand>
        <name>substrate</name>
    </ligand>
</feature>
<keyword evidence="3" id="KW-0862">Zinc</keyword>
<dbReference type="InterPro" id="IPR013658">
    <property type="entry name" value="SGL"/>
</dbReference>
<dbReference type="EMBL" id="BTGD01000018">
    <property type="protein sequence ID" value="GMM58059.1"/>
    <property type="molecule type" value="Genomic_DNA"/>
</dbReference>
<dbReference type="PANTHER" id="PTHR10907:SF47">
    <property type="entry name" value="REGUCALCIN"/>
    <property type="match status" value="1"/>
</dbReference>
<evidence type="ECO:0000259" key="4">
    <source>
        <dbReference type="Pfam" id="PF08450"/>
    </source>
</evidence>
<dbReference type="PRINTS" id="PR01790">
    <property type="entry name" value="SMP30FAMILY"/>
</dbReference>
<dbReference type="InterPro" id="IPR005511">
    <property type="entry name" value="SMP-30"/>
</dbReference>
<dbReference type="GO" id="GO:0004341">
    <property type="term" value="F:gluconolactonase activity"/>
    <property type="evidence" value="ECO:0007669"/>
    <property type="project" value="TreeGrafter"/>
</dbReference>
<accession>A0AAV5S2G2</accession>
<name>A0AAV5S2G2_MAUHU</name>
<feature type="active site" description="Proton donor/acceptor" evidence="2">
    <location>
        <position position="237"/>
    </location>
</feature>
<feature type="binding site" evidence="3">
    <location>
        <position position="23"/>
    </location>
    <ligand>
        <name>a divalent metal cation</name>
        <dbReference type="ChEBI" id="CHEBI:60240"/>
    </ligand>
</feature>
<sequence length="341" mass="38512">MVVVKDYSQALPFRHEAGARLSEGVTYDVRNDRLLWVDIYKAQIHAIDNVSRDGSQGRHCRIKIRGSSGGRDSVGVVFLTEDPQVILFGGKDGIGEWRVGSYEWRYVVRYSECPQLAADPQRLARLRPNDGNTTRDGRYILIGLMNDFMYDVETQDGCILRISVETGTVELVWDGIAIANAVHWDRDERYVFITDSLMHTIWRCPWDKATASIDKEHREAWIDFKSHNRQFASPEPDGSDMDITHNLLYVSVWSTHRVQVYDVTKPNELVQEILLPTTTPRGSCCCLAGPDLYVTTANDEISDAPQDPVKQEQGGSLFRLLCVSDNKPTSSKAYLRLGAGK</sequence>
<protein>
    <recommendedName>
        <fullName evidence="4">SMP-30/Gluconolactonase/LRE-like region domain-containing protein</fullName>
    </recommendedName>
</protein>
<dbReference type="GO" id="GO:0005509">
    <property type="term" value="F:calcium ion binding"/>
    <property type="evidence" value="ECO:0007669"/>
    <property type="project" value="TreeGrafter"/>
</dbReference>
<evidence type="ECO:0000256" key="1">
    <source>
        <dbReference type="ARBA" id="ARBA00008853"/>
    </source>
</evidence>
<dbReference type="InterPro" id="IPR011042">
    <property type="entry name" value="6-blade_b-propeller_TolB-like"/>
</dbReference>